<keyword evidence="3" id="KW-0813">Transport</keyword>
<evidence type="ECO:0000313" key="8">
    <source>
        <dbReference type="EMBL" id="MFC0263242.1"/>
    </source>
</evidence>
<organism evidence="8 9">
    <name type="scientific">Fontibacter flavus</name>
    <dbReference type="NCBI Taxonomy" id="654838"/>
    <lineage>
        <taxon>Bacteria</taxon>
        <taxon>Pseudomonadati</taxon>
        <taxon>Bacteroidota</taxon>
        <taxon>Cytophagia</taxon>
        <taxon>Cytophagales</taxon>
        <taxon>Cyclobacteriaceae</taxon>
        <taxon>Fontibacter</taxon>
    </lineage>
</organism>
<dbReference type="PANTHER" id="PTHR30026:SF21">
    <property type="entry name" value="SLR1270 PROTEIN"/>
    <property type="match status" value="1"/>
</dbReference>
<sequence>MRKLLIIVILLYSQGLLGQELLTYENYLEWVRSYHPVAKLGDVNLRFGDQTLRASRGAFDPYVYADMERKRFKDTDYFDKREAGIVVPTWGGVELKGLVEQNTGSFLNAERTVPPDGLIAAGASVNIGQGLFIDKRRAALRQAQIYRDATKAERDQILNNLYLDATDAYWTWASDYNKLKILEEGVKLAEQRFIMVKESYELGDLPAIDTVEAYTQVMDRIYRFQNAQINFFRSTQLINTFLWDEEEEPMDLASGIFPEDVLEALVFDYSKESLREYILQHPELQLKDFDIASTEVERRYKAELLKPVLKVNYNFLTENFNQMTVSPFLENNYKMGFTFGMPLFLRRERGELGLTKAKLEFKNYERDLKLLQLKTKLESEIYNFETVEDQLKVYFNNVNGLQRLLDGEMMRFEIGESSLFLINAREVSLFNAQVTLNELAAKRKTAYAKMLNAAGLGFDE</sequence>
<evidence type="ECO:0000256" key="5">
    <source>
        <dbReference type="ARBA" id="ARBA00022692"/>
    </source>
</evidence>
<keyword evidence="6" id="KW-0472">Membrane</keyword>
<evidence type="ECO:0000256" key="3">
    <source>
        <dbReference type="ARBA" id="ARBA00022448"/>
    </source>
</evidence>
<name>A0ABV6FTN4_9BACT</name>
<evidence type="ECO:0000256" key="4">
    <source>
        <dbReference type="ARBA" id="ARBA00022452"/>
    </source>
</evidence>
<keyword evidence="7" id="KW-0998">Cell outer membrane</keyword>
<dbReference type="InterPro" id="IPR003423">
    <property type="entry name" value="OMP_efflux"/>
</dbReference>
<evidence type="ECO:0000313" key="9">
    <source>
        <dbReference type="Proteomes" id="UP001589797"/>
    </source>
</evidence>
<evidence type="ECO:0000256" key="1">
    <source>
        <dbReference type="ARBA" id="ARBA00004442"/>
    </source>
</evidence>
<dbReference type="Gene3D" id="1.20.1600.10">
    <property type="entry name" value="Outer membrane efflux proteins (OEP)"/>
    <property type="match status" value="1"/>
</dbReference>
<comment type="similarity">
    <text evidence="2">Belongs to the outer membrane factor (OMF) (TC 1.B.17) family.</text>
</comment>
<dbReference type="Proteomes" id="UP001589797">
    <property type="component" value="Unassembled WGS sequence"/>
</dbReference>
<comment type="caution">
    <text evidence="8">The sequence shown here is derived from an EMBL/GenBank/DDBJ whole genome shotgun (WGS) entry which is preliminary data.</text>
</comment>
<comment type="subcellular location">
    <subcellularLocation>
        <location evidence="1">Cell outer membrane</location>
    </subcellularLocation>
</comment>
<evidence type="ECO:0000256" key="6">
    <source>
        <dbReference type="ARBA" id="ARBA00023136"/>
    </source>
</evidence>
<protein>
    <submittedName>
        <fullName evidence="8">TolC family protein</fullName>
    </submittedName>
</protein>
<evidence type="ECO:0000256" key="2">
    <source>
        <dbReference type="ARBA" id="ARBA00007613"/>
    </source>
</evidence>
<dbReference type="SUPFAM" id="SSF56954">
    <property type="entry name" value="Outer membrane efflux proteins (OEP)"/>
    <property type="match status" value="1"/>
</dbReference>
<dbReference type="RefSeq" id="WP_382387718.1">
    <property type="nucleotide sequence ID" value="NZ_JBHLWI010000030.1"/>
</dbReference>
<dbReference type="Pfam" id="PF02321">
    <property type="entry name" value="OEP"/>
    <property type="match status" value="1"/>
</dbReference>
<dbReference type="InterPro" id="IPR051906">
    <property type="entry name" value="TolC-like"/>
</dbReference>
<gene>
    <name evidence="8" type="ORF">ACFFIP_11160</name>
</gene>
<dbReference type="EMBL" id="JBHLWI010000030">
    <property type="protein sequence ID" value="MFC0263242.1"/>
    <property type="molecule type" value="Genomic_DNA"/>
</dbReference>
<keyword evidence="5" id="KW-0812">Transmembrane</keyword>
<accession>A0ABV6FTN4</accession>
<reference evidence="8 9" key="1">
    <citation type="submission" date="2024-09" db="EMBL/GenBank/DDBJ databases">
        <authorList>
            <person name="Sun Q."/>
            <person name="Mori K."/>
        </authorList>
    </citation>
    <scope>NUCLEOTIDE SEQUENCE [LARGE SCALE GENOMIC DNA]</scope>
    <source>
        <strain evidence="8 9">CCM 7650</strain>
    </source>
</reference>
<keyword evidence="9" id="KW-1185">Reference proteome</keyword>
<proteinExistence type="inferred from homology"/>
<dbReference type="PANTHER" id="PTHR30026">
    <property type="entry name" value="OUTER MEMBRANE PROTEIN TOLC"/>
    <property type="match status" value="1"/>
</dbReference>
<keyword evidence="4" id="KW-1134">Transmembrane beta strand</keyword>
<evidence type="ECO:0000256" key="7">
    <source>
        <dbReference type="ARBA" id="ARBA00023237"/>
    </source>
</evidence>